<dbReference type="EMBL" id="SOBK01000013">
    <property type="protein sequence ID" value="TDT86336.1"/>
    <property type="molecule type" value="Genomic_DNA"/>
</dbReference>
<dbReference type="PIRSF" id="PIRSF004505">
    <property type="entry name" value="MT_bac"/>
    <property type="match status" value="1"/>
</dbReference>
<comment type="catalytic activity">
    <reaction evidence="5">
        <text>pseudouridine(1915) in 23S rRNA + S-adenosyl-L-methionine = N(3)-methylpseudouridine(1915) in 23S rRNA + S-adenosyl-L-homocysteine + H(+)</text>
        <dbReference type="Rhea" id="RHEA:42752"/>
        <dbReference type="Rhea" id="RHEA-COMP:10221"/>
        <dbReference type="Rhea" id="RHEA-COMP:10222"/>
        <dbReference type="ChEBI" id="CHEBI:15378"/>
        <dbReference type="ChEBI" id="CHEBI:57856"/>
        <dbReference type="ChEBI" id="CHEBI:59789"/>
        <dbReference type="ChEBI" id="CHEBI:65314"/>
        <dbReference type="ChEBI" id="CHEBI:74486"/>
        <dbReference type="EC" id="2.1.1.177"/>
    </reaction>
</comment>
<sequence length="156" mass="17794">MSKVGFLWVGKLKERFSQDGCAHYWKKLSRFFQLEETVIKDAPGKLPPADKSKVEGERILAKVKPGDVLIILDEFGERMTSKTLADRLQTWTDAPNQRPVFVIGGPFGLSDEVKNAARHSIRLSDMTLPHELARLLLLEQLYRAGTIHKNMPYHHE</sequence>
<comment type="similarity">
    <text evidence="4 5">Belongs to the RNA methyltransferase RlmH family.</text>
</comment>
<dbReference type="PANTHER" id="PTHR33603">
    <property type="entry name" value="METHYLTRANSFERASE"/>
    <property type="match status" value="1"/>
</dbReference>
<dbReference type="Proteomes" id="UP000055611">
    <property type="component" value="Chromosome"/>
</dbReference>
<keyword evidence="3 5" id="KW-0949">S-adenosyl-L-methionine</keyword>
<dbReference type="GO" id="GO:0005737">
    <property type="term" value="C:cytoplasm"/>
    <property type="evidence" value="ECO:0007669"/>
    <property type="project" value="UniProtKB-SubCell"/>
</dbReference>
<evidence type="ECO:0000256" key="2">
    <source>
        <dbReference type="ARBA" id="ARBA00022679"/>
    </source>
</evidence>
<gene>
    <name evidence="5" type="primary">rlmH</name>
    <name evidence="6" type="ORF">AWY79_00585</name>
    <name evidence="7" type="ORF">EDC59_11310</name>
</gene>
<protein>
    <recommendedName>
        <fullName evidence="5">Ribosomal RNA large subunit methyltransferase H</fullName>
        <ecNumber evidence="5">2.1.1.177</ecNumber>
    </recommendedName>
    <alternativeName>
        <fullName evidence="5">23S rRNA (pseudouridine1915-N3)-methyltransferase</fullName>
    </alternativeName>
    <alternativeName>
        <fullName evidence="5">23S rRNA m3Psi1915 methyltransferase</fullName>
    </alternativeName>
    <alternativeName>
        <fullName evidence="5">rRNA (pseudouridine-N3-)-methyltransferase RlmH</fullName>
    </alternativeName>
</protein>
<comment type="function">
    <text evidence="5">Specifically methylates the pseudouridine at position 1915 (m3Psi1915) in 23S rRNA.</text>
</comment>
<keyword evidence="5" id="KW-0698">rRNA processing</keyword>
<dbReference type="GO" id="GO:0070038">
    <property type="term" value="F:rRNA (pseudouridine-N3-)-methyltransferase activity"/>
    <property type="evidence" value="ECO:0007669"/>
    <property type="project" value="UniProtKB-UniRule"/>
</dbReference>
<evidence type="ECO:0000256" key="1">
    <source>
        <dbReference type="ARBA" id="ARBA00022603"/>
    </source>
</evidence>
<keyword evidence="5" id="KW-0963">Cytoplasm</keyword>
<organism evidence="7 9">
    <name type="scientific">Pseudodesulfovibrio indicus</name>
    <dbReference type="NCBI Taxonomy" id="1716143"/>
    <lineage>
        <taxon>Bacteria</taxon>
        <taxon>Pseudomonadati</taxon>
        <taxon>Thermodesulfobacteriota</taxon>
        <taxon>Desulfovibrionia</taxon>
        <taxon>Desulfovibrionales</taxon>
        <taxon>Desulfovibrionaceae</taxon>
    </lineage>
</organism>
<reference evidence="7 9" key="2">
    <citation type="submission" date="2019-03" db="EMBL/GenBank/DDBJ databases">
        <title>Genomic Encyclopedia of Type Strains, Phase IV (KMG-IV): sequencing the most valuable type-strain genomes for metagenomic binning, comparative biology and taxonomic classification.</title>
        <authorList>
            <person name="Goeker M."/>
        </authorList>
    </citation>
    <scope>NUCLEOTIDE SEQUENCE [LARGE SCALE GENOMIC DNA]</scope>
    <source>
        <strain evidence="7 9">DSM 101483</strain>
    </source>
</reference>
<dbReference type="SUPFAM" id="SSF75217">
    <property type="entry name" value="alpha/beta knot"/>
    <property type="match status" value="1"/>
</dbReference>
<dbReference type="PANTHER" id="PTHR33603:SF1">
    <property type="entry name" value="RIBOSOMAL RNA LARGE SUBUNIT METHYLTRANSFERASE H"/>
    <property type="match status" value="1"/>
</dbReference>
<proteinExistence type="inferred from homology"/>
<dbReference type="HAMAP" id="MF_00658">
    <property type="entry name" value="23SrRNA_methyltr_H"/>
    <property type="match status" value="1"/>
</dbReference>
<evidence type="ECO:0000256" key="4">
    <source>
        <dbReference type="ARBA" id="ARBA00038303"/>
    </source>
</evidence>
<evidence type="ECO:0000256" key="5">
    <source>
        <dbReference type="HAMAP-Rule" id="MF_00658"/>
    </source>
</evidence>
<comment type="subcellular location">
    <subcellularLocation>
        <location evidence="5">Cytoplasm</location>
    </subcellularLocation>
</comment>
<dbReference type="EC" id="2.1.1.177" evidence="5"/>
<dbReference type="InterPro" id="IPR003742">
    <property type="entry name" value="RlmH-like"/>
</dbReference>
<feature type="binding site" evidence="5">
    <location>
        <position position="104"/>
    </location>
    <ligand>
        <name>S-adenosyl-L-methionine</name>
        <dbReference type="ChEBI" id="CHEBI:59789"/>
    </ligand>
</feature>
<keyword evidence="2 5" id="KW-0808">Transferase</keyword>
<dbReference type="EMBL" id="CP014206">
    <property type="protein sequence ID" value="AMK09707.1"/>
    <property type="molecule type" value="Genomic_DNA"/>
</dbReference>
<dbReference type="InterPro" id="IPR029028">
    <property type="entry name" value="Alpha/beta_knot_MTases"/>
</dbReference>
<evidence type="ECO:0000313" key="7">
    <source>
        <dbReference type="EMBL" id="TDT86336.1"/>
    </source>
</evidence>
<dbReference type="Gene3D" id="3.40.1280.10">
    <property type="match status" value="1"/>
</dbReference>
<evidence type="ECO:0000256" key="3">
    <source>
        <dbReference type="ARBA" id="ARBA00022691"/>
    </source>
</evidence>
<dbReference type="CDD" id="cd18081">
    <property type="entry name" value="RlmH-like"/>
    <property type="match status" value="1"/>
</dbReference>
<feature type="binding site" evidence="5">
    <location>
        <position position="72"/>
    </location>
    <ligand>
        <name>S-adenosyl-L-methionine</name>
        <dbReference type="ChEBI" id="CHEBI:59789"/>
    </ligand>
</feature>
<dbReference type="Pfam" id="PF02590">
    <property type="entry name" value="SPOUT_MTase"/>
    <property type="match status" value="1"/>
</dbReference>
<keyword evidence="1 5" id="KW-0489">Methyltransferase</keyword>
<evidence type="ECO:0000313" key="6">
    <source>
        <dbReference type="EMBL" id="AMK09707.1"/>
    </source>
</evidence>
<evidence type="ECO:0000313" key="9">
    <source>
        <dbReference type="Proteomes" id="UP000295506"/>
    </source>
</evidence>
<dbReference type="Proteomes" id="UP000295506">
    <property type="component" value="Unassembled WGS sequence"/>
</dbReference>
<dbReference type="KEGG" id="dej:AWY79_00585"/>
<dbReference type="RefSeq" id="WP_066799089.1">
    <property type="nucleotide sequence ID" value="NZ_CP014206.1"/>
</dbReference>
<comment type="subunit">
    <text evidence="5">Homodimer.</text>
</comment>
<keyword evidence="8" id="KW-1185">Reference proteome</keyword>
<dbReference type="InterPro" id="IPR029026">
    <property type="entry name" value="tRNA_m1G_MTases_N"/>
</dbReference>
<reference evidence="6 8" key="1">
    <citation type="journal article" date="2016" name="Front. Microbiol.">
        <title>Genome Sequence of the Piezophilic, Mesophilic Sulfate-Reducing Bacterium Desulfovibrio indicus J2T.</title>
        <authorList>
            <person name="Cao J."/>
            <person name="Maignien L."/>
            <person name="Shao Z."/>
            <person name="Alain K."/>
            <person name="Jebbar M."/>
        </authorList>
    </citation>
    <scope>NUCLEOTIDE SEQUENCE [LARGE SCALE GENOMIC DNA]</scope>
    <source>
        <strain evidence="6 8">J2</strain>
    </source>
</reference>
<accession>A0A140D940</accession>
<name>A0A140D940_9BACT</name>
<feature type="binding site" evidence="5">
    <location>
        <begin position="123"/>
        <end position="128"/>
    </location>
    <ligand>
        <name>S-adenosyl-L-methionine</name>
        <dbReference type="ChEBI" id="CHEBI:59789"/>
    </ligand>
</feature>
<evidence type="ECO:0000313" key="8">
    <source>
        <dbReference type="Proteomes" id="UP000055611"/>
    </source>
</evidence>
<dbReference type="AlphaFoldDB" id="A0A140D940"/>
<dbReference type="OrthoDB" id="9806643at2"/>